<sequence length="205" mass="23457">MRWFVFVVLLFVWSVASNAGEVFLIPENNPKPIYPPALHRAGITGNVRVRFMAHANGSVSKVSILQSDHPDFAEATRVAIAQWRFKPWTVESDKPEEQEVIAPMIFGFDVYLPLHLNQRLKALRCRDLNEALANTPEHEWIDSAAFHYVRAYLSNAFSTATLPTERRLSLIADMNRKVPIIIRQCSNNPVSSYVRFLPEDIRQLL</sequence>
<evidence type="ECO:0000313" key="13">
    <source>
        <dbReference type="Proteomes" id="UP000238541"/>
    </source>
</evidence>
<evidence type="ECO:0000313" key="12">
    <source>
        <dbReference type="EMBL" id="PPK37110.1"/>
    </source>
</evidence>
<comment type="similarity">
    <text evidence="2">Belongs to the TonB family.</text>
</comment>
<dbReference type="GO" id="GO:0055085">
    <property type="term" value="P:transmembrane transport"/>
    <property type="evidence" value="ECO:0007669"/>
    <property type="project" value="InterPro"/>
</dbReference>
<dbReference type="GO" id="GO:0098797">
    <property type="term" value="C:plasma membrane protein complex"/>
    <property type="evidence" value="ECO:0007669"/>
    <property type="project" value="TreeGrafter"/>
</dbReference>
<dbReference type="SUPFAM" id="SSF74653">
    <property type="entry name" value="TolA/TonB C-terminal domain"/>
    <property type="match status" value="1"/>
</dbReference>
<keyword evidence="8" id="KW-1133">Transmembrane helix</keyword>
<keyword evidence="3" id="KW-0813">Transport</keyword>
<comment type="caution">
    <text evidence="12">The sequence shown here is derived from an EMBL/GenBank/DDBJ whole genome shotgun (WGS) entry which is preliminary data.</text>
</comment>
<name>A0A2S6FIA0_9PSED</name>
<feature type="domain" description="TonB C-terminal" evidence="11">
    <location>
        <begin position="19"/>
        <end position="115"/>
    </location>
</feature>
<protein>
    <submittedName>
        <fullName evidence="12">Energy transducer TonB</fullName>
    </submittedName>
</protein>
<keyword evidence="6" id="KW-0812">Transmembrane</keyword>
<comment type="subcellular location">
    <subcellularLocation>
        <location evidence="1">Cell inner membrane</location>
        <topology evidence="1">Single-pass membrane protein</topology>
        <orientation evidence="1">Periplasmic side</orientation>
    </subcellularLocation>
</comment>
<dbReference type="GO" id="GO:0015031">
    <property type="term" value="P:protein transport"/>
    <property type="evidence" value="ECO:0007669"/>
    <property type="project" value="UniProtKB-KW"/>
</dbReference>
<keyword evidence="4" id="KW-1003">Cell membrane</keyword>
<evidence type="ECO:0000256" key="4">
    <source>
        <dbReference type="ARBA" id="ARBA00022475"/>
    </source>
</evidence>
<keyword evidence="5" id="KW-0997">Cell inner membrane</keyword>
<dbReference type="InterPro" id="IPR037682">
    <property type="entry name" value="TonB_C"/>
</dbReference>
<dbReference type="Proteomes" id="UP000238541">
    <property type="component" value="Unassembled WGS sequence"/>
</dbReference>
<organism evidence="12 13">
    <name type="scientific">Pseudomonas laurylsulfatiphila</name>
    <dbReference type="NCBI Taxonomy" id="2011015"/>
    <lineage>
        <taxon>Bacteria</taxon>
        <taxon>Pseudomonadati</taxon>
        <taxon>Pseudomonadota</taxon>
        <taxon>Gammaproteobacteria</taxon>
        <taxon>Pseudomonadales</taxon>
        <taxon>Pseudomonadaceae</taxon>
        <taxon>Pseudomonas</taxon>
    </lineage>
</organism>
<evidence type="ECO:0000256" key="7">
    <source>
        <dbReference type="ARBA" id="ARBA00022927"/>
    </source>
</evidence>
<accession>A0A2S6FIA0</accession>
<evidence type="ECO:0000256" key="3">
    <source>
        <dbReference type="ARBA" id="ARBA00022448"/>
    </source>
</evidence>
<keyword evidence="9" id="KW-0472">Membrane</keyword>
<feature type="chain" id="PRO_5015764958" evidence="10">
    <location>
        <begin position="20"/>
        <end position="205"/>
    </location>
</feature>
<proteinExistence type="inferred from homology"/>
<reference evidence="13" key="1">
    <citation type="submission" date="2017-06" db="EMBL/GenBank/DDBJ databases">
        <authorList>
            <person name="Furmanczyk E.M."/>
        </authorList>
    </citation>
    <scope>NUCLEOTIDE SEQUENCE [LARGE SCALE GENOMIC DNA]</scope>
    <source>
        <strain evidence="13">AP3_16</strain>
    </source>
</reference>
<dbReference type="PANTHER" id="PTHR33446">
    <property type="entry name" value="PROTEIN TONB-RELATED"/>
    <property type="match status" value="1"/>
</dbReference>
<evidence type="ECO:0000256" key="6">
    <source>
        <dbReference type="ARBA" id="ARBA00022692"/>
    </source>
</evidence>
<dbReference type="EMBL" id="NIRS01000005">
    <property type="protein sequence ID" value="PPK37110.1"/>
    <property type="molecule type" value="Genomic_DNA"/>
</dbReference>
<evidence type="ECO:0000256" key="1">
    <source>
        <dbReference type="ARBA" id="ARBA00004383"/>
    </source>
</evidence>
<dbReference type="Gene3D" id="3.30.1150.10">
    <property type="match status" value="1"/>
</dbReference>
<keyword evidence="7" id="KW-0653">Protein transport</keyword>
<dbReference type="Pfam" id="PF03544">
    <property type="entry name" value="TonB_C"/>
    <property type="match status" value="1"/>
</dbReference>
<evidence type="ECO:0000256" key="10">
    <source>
        <dbReference type="SAM" id="SignalP"/>
    </source>
</evidence>
<dbReference type="AlphaFoldDB" id="A0A2S6FIA0"/>
<dbReference type="PANTHER" id="PTHR33446:SF2">
    <property type="entry name" value="PROTEIN TONB"/>
    <property type="match status" value="1"/>
</dbReference>
<evidence type="ECO:0000256" key="5">
    <source>
        <dbReference type="ARBA" id="ARBA00022519"/>
    </source>
</evidence>
<dbReference type="RefSeq" id="WP_104450228.1">
    <property type="nucleotide sequence ID" value="NZ_JBLZZR010000350.1"/>
</dbReference>
<evidence type="ECO:0000256" key="8">
    <source>
        <dbReference type="ARBA" id="ARBA00022989"/>
    </source>
</evidence>
<gene>
    <name evidence="12" type="ORF">CD175_19900</name>
</gene>
<dbReference type="InterPro" id="IPR051045">
    <property type="entry name" value="TonB-dependent_transducer"/>
</dbReference>
<keyword evidence="13" id="KW-1185">Reference proteome</keyword>
<keyword evidence="10" id="KW-0732">Signal</keyword>
<evidence type="ECO:0000256" key="9">
    <source>
        <dbReference type="ARBA" id="ARBA00023136"/>
    </source>
</evidence>
<dbReference type="InterPro" id="IPR006260">
    <property type="entry name" value="TonB/TolA_C"/>
</dbReference>
<evidence type="ECO:0000256" key="2">
    <source>
        <dbReference type="ARBA" id="ARBA00006555"/>
    </source>
</evidence>
<dbReference type="PROSITE" id="PS52015">
    <property type="entry name" value="TONB_CTD"/>
    <property type="match status" value="1"/>
</dbReference>
<evidence type="ECO:0000259" key="11">
    <source>
        <dbReference type="PROSITE" id="PS52015"/>
    </source>
</evidence>
<feature type="signal peptide" evidence="10">
    <location>
        <begin position="1"/>
        <end position="19"/>
    </location>
</feature>
<dbReference type="NCBIfam" id="TIGR01352">
    <property type="entry name" value="tonB_Cterm"/>
    <property type="match status" value="1"/>
</dbReference>
<dbReference type="GO" id="GO:0031992">
    <property type="term" value="F:energy transducer activity"/>
    <property type="evidence" value="ECO:0007669"/>
    <property type="project" value="TreeGrafter"/>
</dbReference>